<evidence type="ECO:0000256" key="2">
    <source>
        <dbReference type="ARBA" id="ARBA00022475"/>
    </source>
</evidence>
<keyword evidence="9" id="KW-1185">Reference proteome</keyword>
<accession>A0A7Y0DX83</accession>
<dbReference type="RefSeq" id="WP_169623548.1">
    <property type="nucleotide sequence ID" value="NZ_JABBNT010000001.1"/>
</dbReference>
<comment type="catalytic activity">
    <reaction evidence="7">
        <text>L-cysteinyl-[prolipoprotein] + a 1,2-diacyl-sn-glycero-3-phospho-(1'-sn-glycerol) = an S-1,2-diacyl-sn-glyceryl-L-cysteinyl-[prolipoprotein] + sn-glycerol 1-phosphate + H(+)</text>
        <dbReference type="Rhea" id="RHEA:56712"/>
        <dbReference type="Rhea" id="RHEA-COMP:14679"/>
        <dbReference type="Rhea" id="RHEA-COMP:14680"/>
        <dbReference type="ChEBI" id="CHEBI:15378"/>
        <dbReference type="ChEBI" id="CHEBI:29950"/>
        <dbReference type="ChEBI" id="CHEBI:57685"/>
        <dbReference type="ChEBI" id="CHEBI:64716"/>
        <dbReference type="ChEBI" id="CHEBI:140658"/>
        <dbReference type="EC" id="2.5.1.145"/>
    </reaction>
</comment>
<evidence type="ECO:0000256" key="4">
    <source>
        <dbReference type="ARBA" id="ARBA00022692"/>
    </source>
</evidence>
<evidence type="ECO:0000313" key="9">
    <source>
        <dbReference type="Proteomes" id="UP000539372"/>
    </source>
</evidence>
<keyword evidence="3 7" id="KW-0808">Transferase</keyword>
<feature type="transmembrane region" description="Helical" evidence="7">
    <location>
        <begin position="22"/>
        <end position="39"/>
    </location>
</feature>
<keyword evidence="4 7" id="KW-0812">Transmembrane</keyword>
<dbReference type="GO" id="GO:0008961">
    <property type="term" value="F:phosphatidylglycerol-prolipoprotein diacylglyceryl transferase activity"/>
    <property type="evidence" value="ECO:0007669"/>
    <property type="project" value="UniProtKB-UniRule"/>
</dbReference>
<evidence type="ECO:0000256" key="6">
    <source>
        <dbReference type="ARBA" id="ARBA00023136"/>
    </source>
</evidence>
<evidence type="ECO:0000256" key="3">
    <source>
        <dbReference type="ARBA" id="ARBA00022679"/>
    </source>
</evidence>
<feature type="transmembrane region" description="Helical" evidence="7">
    <location>
        <begin position="203"/>
        <end position="222"/>
    </location>
</feature>
<feature type="transmembrane region" description="Helical" evidence="7">
    <location>
        <begin position="99"/>
        <end position="116"/>
    </location>
</feature>
<dbReference type="UniPathway" id="UPA00664"/>
<reference evidence="8 9" key="1">
    <citation type="submission" date="2020-04" db="EMBL/GenBank/DDBJ databases">
        <title>Rhodospirillaceae bacterium KN72 isolated from deep sea.</title>
        <authorList>
            <person name="Zhang D.-C."/>
        </authorList>
    </citation>
    <scope>NUCLEOTIDE SEQUENCE [LARGE SCALE GENOMIC DNA]</scope>
    <source>
        <strain evidence="8 9">KN72</strain>
    </source>
</reference>
<dbReference type="AlphaFoldDB" id="A0A7Y0DX83"/>
<dbReference type="PANTHER" id="PTHR30589:SF0">
    <property type="entry name" value="PHOSPHATIDYLGLYCEROL--PROLIPOPROTEIN DIACYLGLYCERYL TRANSFERASE"/>
    <property type="match status" value="1"/>
</dbReference>
<dbReference type="NCBIfam" id="TIGR00544">
    <property type="entry name" value="lgt"/>
    <property type="match status" value="1"/>
</dbReference>
<sequence length="282" mass="31019">MQQAFWTHDLDPVLVSIGPFDLRWYALAYIVGLIAGWRWGMKLAARSPLSIEPDHIDRFLTWAVLGVIVGGRLGNVIFYHPGQYLADPISILKVWEGGMSFHGGLLGVMVAMILFARNNKIPLFSLTDIICAVAPFGIFLGRIANFINGEHWGRVADVPWAIAFPKAMDLLPRHPSQLYEAGLEGILLLIAVTVAVRKFNGLARPGLVSGVFLVGYAIARSVGELFRQPEVLMQTLPFGTTWGQWLSLPMFLGGVWLIAQALRKAPVPMPAPTKTPKKKQAA</sequence>
<dbReference type="EMBL" id="JABBNT010000001">
    <property type="protein sequence ID" value="NMM43256.1"/>
    <property type="molecule type" value="Genomic_DNA"/>
</dbReference>
<dbReference type="HAMAP" id="MF_01147">
    <property type="entry name" value="Lgt"/>
    <property type="match status" value="1"/>
</dbReference>
<dbReference type="GO" id="GO:0005886">
    <property type="term" value="C:plasma membrane"/>
    <property type="evidence" value="ECO:0007669"/>
    <property type="project" value="UniProtKB-SubCell"/>
</dbReference>
<keyword evidence="2 7" id="KW-1003">Cell membrane</keyword>
<keyword evidence="5 7" id="KW-1133">Transmembrane helix</keyword>
<feature type="binding site" evidence="7">
    <location>
        <position position="142"/>
    </location>
    <ligand>
        <name>a 1,2-diacyl-sn-glycero-3-phospho-(1'-sn-glycerol)</name>
        <dbReference type="ChEBI" id="CHEBI:64716"/>
    </ligand>
</feature>
<dbReference type="GO" id="GO:0042158">
    <property type="term" value="P:lipoprotein biosynthetic process"/>
    <property type="evidence" value="ECO:0007669"/>
    <property type="project" value="UniProtKB-UniRule"/>
</dbReference>
<dbReference type="Pfam" id="PF01790">
    <property type="entry name" value="LGT"/>
    <property type="match status" value="1"/>
</dbReference>
<feature type="transmembrane region" description="Helical" evidence="7">
    <location>
        <begin position="59"/>
        <end position="79"/>
    </location>
</feature>
<feature type="transmembrane region" description="Helical" evidence="7">
    <location>
        <begin position="178"/>
        <end position="196"/>
    </location>
</feature>
<evidence type="ECO:0000256" key="1">
    <source>
        <dbReference type="ARBA" id="ARBA00007150"/>
    </source>
</evidence>
<proteinExistence type="inferred from homology"/>
<evidence type="ECO:0000256" key="5">
    <source>
        <dbReference type="ARBA" id="ARBA00022989"/>
    </source>
</evidence>
<feature type="transmembrane region" description="Helical" evidence="7">
    <location>
        <begin position="123"/>
        <end position="144"/>
    </location>
</feature>
<dbReference type="EC" id="2.5.1.145" evidence="7"/>
<protein>
    <recommendedName>
        <fullName evidence="7">Phosphatidylglycerol--prolipoprotein diacylglyceryl transferase</fullName>
        <ecNumber evidence="7">2.5.1.145</ecNumber>
    </recommendedName>
</protein>
<comment type="pathway">
    <text evidence="7">Protein modification; lipoprotein biosynthesis (diacylglyceryl transfer).</text>
</comment>
<dbReference type="PROSITE" id="PS01311">
    <property type="entry name" value="LGT"/>
    <property type="match status" value="1"/>
</dbReference>
<keyword evidence="6 7" id="KW-0472">Membrane</keyword>
<name>A0A7Y0DX83_9PROT</name>
<comment type="caution">
    <text evidence="8">The sequence shown here is derived from an EMBL/GenBank/DDBJ whole genome shotgun (WGS) entry which is preliminary data.</text>
</comment>
<feature type="transmembrane region" description="Helical" evidence="7">
    <location>
        <begin position="242"/>
        <end position="259"/>
    </location>
</feature>
<organism evidence="8 9">
    <name type="scientific">Pacificispira spongiicola</name>
    <dbReference type="NCBI Taxonomy" id="2729598"/>
    <lineage>
        <taxon>Bacteria</taxon>
        <taxon>Pseudomonadati</taxon>
        <taxon>Pseudomonadota</taxon>
        <taxon>Alphaproteobacteria</taxon>
        <taxon>Rhodospirillales</taxon>
        <taxon>Rhodospirillaceae</taxon>
        <taxon>Pacificispira</taxon>
    </lineage>
</organism>
<comment type="similarity">
    <text evidence="1 7">Belongs to the Lgt family.</text>
</comment>
<evidence type="ECO:0000256" key="7">
    <source>
        <dbReference type="HAMAP-Rule" id="MF_01147"/>
    </source>
</evidence>
<dbReference type="Proteomes" id="UP000539372">
    <property type="component" value="Unassembled WGS sequence"/>
</dbReference>
<comment type="function">
    <text evidence="7">Catalyzes the transfer of the diacylglyceryl group from phosphatidylglycerol to the sulfhydryl group of the N-terminal cysteine of a prolipoprotein, the first step in the formation of mature lipoproteins.</text>
</comment>
<gene>
    <name evidence="7" type="primary">lgt</name>
    <name evidence="8" type="ORF">HH303_02120</name>
</gene>
<dbReference type="PANTHER" id="PTHR30589">
    <property type="entry name" value="PROLIPOPROTEIN DIACYLGLYCERYL TRANSFERASE"/>
    <property type="match status" value="1"/>
</dbReference>
<comment type="subcellular location">
    <subcellularLocation>
        <location evidence="7">Cell membrane</location>
        <topology evidence="7">Multi-pass membrane protein</topology>
    </subcellularLocation>
</comment>
<dbReference type="InterPro" id="IPR001640">
    <property type="entry name" value="Lgt"/>
</dbReference>
<evidence type="ECO:0000313" key="8">
    <source>
        <dbReference type="EMBL" id="NMM43256.1"/>
    </source>
</evidence>
<keyword evidence="8" id="KW-0449">Lipoprotein</keyword>